<keyword evidence="2" id="KW-1185">Reference proteome</keyword>
<reference evidence="1 2" key="1">
    <citation type="journal article" date="2025" name="Microbiol. Resour. Announc.">
        <title>Draft genome sequences for Neonectria magnoliae and Neonectria punicea, canker pathogens of Liriodendron tulipifera and Acer saccharum in West Virginia.</title>
        <authorList>
            <person name="Petronek H.M."/>
            <person name="Kasson M.T."/>
            <person name="Metheny A.M."/>
            <person name="Stauder C.M."/>
            <person name="Lovett B."/>
            <person name="Lynch S.C."/>
            <person name="Garnas J.R."/>
            <person name="Kasson L.R."/>
            <person name="Stajich J.E."/>
        </authorList>
    </citation>
    <scope>NUCLEOTIDE SEQUENCE [LARGE SCALE GENOMIC DNA]</scope>
    <source>
        <strain evidence="1 2">NRRL 64653</strain>
    </source>
</reference>
<dbReference type="CDD" id="cd08863">
    <property type="entry name" value="SRPBCC_DUF1857"/>
    <property type="match status" value="1"/>
</dbReference>
<dbReference type="EMBL" id="JAZAVJ010000285">
    <property type="protein sequence ID" value="KAK7402751.1"/>
    <property type="molecule type" value="Genomic_DNA"/>
</dbReference>
<evidence type="ECO:0000313" key="2">
    <source>
        <dbReference type="Proteomes" id="UP001498476"/>
    </source>
</evidence>
<dbReference type="Gene3D" id="3.30.530.20">
    <property type="match status" value="1"/>
</dbReference>
<dbReference type="InterPro" id="IPR015075">
    <property type="entry name" value="AtaL"/>
</dbReference>
<name>A0ABR1GLI7_9HYPO</name>
<dbReference type="Pfam" id="PF08982">
    <property type="entry name" value="AtaL"/>
    <property type="match status" value="1"/>
</dbReference>
<proteinExistence type="predicted"/>
<sequence length="166" mass="18676">MVVLNLAYTAPINPSGASPVLTQDQVWAGLRRKALRPQEFVPAITTCEIVSEEALESGYKVVRNVTFSSDSTIKEDRAPVKETCYHYAPNRVEFHQEDGSRISNIISQGSDGELLLTYSFEWRHPEVAEGSEQAQKLEKNHWKVAKMAVEKSILTFRRLVTDGEIP</sequence>
<evidence type="ECO:0008006" key="3">
    <source>
        <dbReference type="Google" id="ProtNLM"/>
    </source>
</evidence>
<protein>
    <recommendedName>
        <fullName evidence="3">DUF1857-domain-containing protein</fullName>
    </recommendedName>
</protein>
<evidence type="ECO:0000313" key="1">
    <source>
        <dbReference type="EMBL" id="KAK7402751.1"/>
    </source>
</evidence>
<dbReference type="Proteomes" id="UP001498476">
    <property type="component" value="Unassembled WGS sequence"/>
</dbReference>
<dbReference type="SUPFAM" id="SSF55961">
    <property type="entry name" value="Bet v1-like"/>
    <property type="match status" value="1"/>
</dbReference>
<dbReference type="InterPro" id="IPR023393">
    <property type="entry name" value="START-like_dom_sf"/>
</dbReference>
<organism evidence="1 2">
    <name type="scientific">Neonectria punicea</name>
    <dbReference type="NCBI Taxonomy" id="979145"/>
    <lineage>
        <taxon>Eukaryota</taxon>
        <taxon>Fungi</taxon>
        <taxon>Dikarya</taxon>
        <taxon>Ascomycota</taxon>
        <taxon>Pezizomycotina</taxon>
        <taxon>Sordariomycetes</taxon>
        <taxon>Hypocreomycetidae</taxon>
        <taxon>Hypocreales</taxon>
        <taxon>Nectriaceae</taxon>
        <taxon>Neonectria</taxon>
    </lineage>
</organism>
<gene>
    <name evidence="1" type="ORF">QQX98_011508</name>
</gene>
<accession>A0ABR1GLI7</accession>
<comment type="caution">
    <text evidence="1">The sequence shown here is derived from an EMBL/GenBank/DDBJ whole genome shotgun (WGS) entry which is preliminary data.</text>
</comment>